<organism evidence="1 2">
    <name type="scientific">Allacma fusca</name>
    <dbReference type="NCBI Taxonomy" id="39272"/>
    <lineage>
        <taxon>Eukaryota</taxon>
        <taxon>Metazoa</taxon>
        <taxon>Ecdysozoa</taxon>
        <taxon>Arthropoda</taxon>
        <taxon>Hexapoda</taxon>
        <taxon>Collembola</taxon>
        <taxon>Symphypleona</taxon>
        <taxon>Sminthuridae</taxon>
        <taxon>Allacma</taxon>
    </lineage>
</organism>
<feature type="non-terminal residue" evidence="1">
    <location>
        <position position="1"/>
    </location>
</feature>
<name>A0A8J2LI32_9HEXA</name>
<proteinExistence type="predicted"/>
<evidence type="ECO:0000313" key="2">
    <source>
        <dbReference type="Proteomes" id="UP000708208"/>
    </source>
</evidence>
<dbReference type="Proteomes" id="UP000708208">
    <property type="component" value="Unassembled WGS sequence"/>
</dbReference>
<sequence length="80" mass="8829">TENYPWIDWSIAGSPTGTGNTDSGSNDDVEINERADEHIQVLTRGSTQRVHTDSHSTLLSQQQATYLPFANLKLDRLLSG</sequence>
<dbReference type="AlphaFoldDB" id="A0A8J2LI32"/>
<comment type="caution">
    <text evidence="1">The sequence shown here is derived from an EMBL/GenBank/DDBJ whole genome shotgun (WGS) entry which is preliminary data.</text>
</comment>
<gene>
    <name evidence="1" type="ORF">AFUS01_LOCUS32867</name>
</gene>
<keyword evidence="2" id="KW-1185">Reference proteome</keyword>
<dbReference type="EMBL" id="CAJVCH010526880">
    <property type="protein sequence ID" value="CAG7822605.1"/>
    <property type="molecule type" value="Genomic_DNA"/>
</dbReference>
<protein>
    <submittedName>
        <fullName evidence="1">Uncharacterized protein</fullName>
    </submittedName>
</protein>
<evidence type="ECO:0000313" key="1">
    <source>
        <dbReference type="EMBL" id="CAG7822605.1"/>
    </source>
</evidence>
<reference evidence="1" key="1">
    <citation type="submission" date="2021-06" db="EMBL/GenBank/DDBJ databases">
        <authorList>
            <person name="Hodson N. C."/>
            <person name="Mongue J. A."/>
            <person name="Jaron S. K."/>
        </authorList>
    </citation>
    <scope>NUCLEOTIDE SEQUENCE</scope>
</reference>
<accession>A0A8J2LI32</accession>